<comment type="caution">
    <text evidence="2">The sequence shown here is derived from an EMBL/GenBank/DDBJ whole genome shotgun (WGS) entry which is preliminary data.</text>
</comment>
<proteinExistence type="predicted"/>
<name>A0A5J5D2D5_9PERO</name>
<accession>A0A5J5D2D5</accession>
<keyword evidence="3" id="KW-1185">Reference proteome</keyword>
<evidence type="ECO:0000313" key="3">
    <source>
        <dbReference type="Proteomes" id="UP000327493"/>
    </source>
</evidence>
<reference evidence="2 3" key="1">
    <citation type="submission" date="2019-08" db="EMBL/GenBank/DDBJ databases">
        <title>A chromosome-level genome assembly, high-density linkage maps, and genome scans reveal the genomic architecture of hybrid incompatibilities underlying speciation via character displacement in darters (Percidae: Etheostominae).</title>
        <authorList>
            <person name="Moran R.L."/>
            <person name="Catchen J.M."/>
            <person name="Fuller R.C."/>
        </authorList>
    </citation>
    <scope>NUCLEOTIDE SEQUENCE [LARGE SCALE GENOMIC DNA]</scope>
    <source>
        <strain evidence="2">EspeVRDwgs_2016</strain>
        <tissue evidence="2">Muscle</tissue>
    </source>
</reference>
<organism evidence="2 3">
    <name type="scientific">Etheostoma spectabile</name>
    <name type="common">orangethroat darter</name>
    <dbReference type="NCBI Taxonomy" id="54343"/>
    <lineage>
        <taxon>Eukaryota</taxon>
        <taxon>Metazoa</taxon>
        <taxon>Chordata</taxon>
        <taxon>Craniata</taxon>
        <taxon>Vertebrata</taxon>
        <taxon>Euteleostomi</taxon>
        <taxon>Actinopterygii</taxon>
        <taxon>Neopterygii</taxon>
        <taxon>Teleostei</taxon>
        <taxon>Neoteleostei</taxon>
        <taxon>Acanthomorphata</taxon>
        <taxon>Eupercaria</taxon>
        <taxon>Perciformes</taxon>
        <taxon>Percoidei</taxon>
        <taxon>Percidae</taxon>
        <taxon>Etheostomatinae</taxon>
        <taxon>Etheostoma</taxon>
    </lineage>
</organism>
<dbReference type="Proteomes" id="UP000327493">
    <property type="component" value="Chromosome 12"/>
</dbReference>
<protein>
    <submittedName>
        <fullName evidence="2">Uncharacterized protein</fullName>
    </submittedName>
</protein>
<feature type="region of interest" description="Disordered" evidence="1">
    <location>
        <begin position="1"/>
        <end position="24"/>
    </location>
</feature>
<dbReference type="AlphaFoldDB" id="A0A5J5D2D5"/>
<evidence type="ECO:0000256" key="1">
    <source>
        <dbReference type="SAM" id="MobiDB-lite"/>
    </source>
</evidence>
<dbReference type="EMBL" id="VOFY01000012">
    <property type="protein sequence ID" value="KAA8587659.1"/>
    <property type="molecule type" value="Genomic_DNA"/>
</dbReference>
<gene>
    <name evidence="2" type="ORF">FQN60_016521</name>
</gene>
<sequence length="24" mass="2482">MFSLWSRSPEKTKGGRASGGAAPC</sequence>
<evidence type="ECO:0000313" key="2">
    <source>
        <dbReference type="EMBL" id="KAA8587659.1"/>
    </source>
</evidence>